<dbReference type="OrthoDB" id="2744543at2759"/>
<name>A0A8K0SJ92_9HYPO</name>
<gene>
    <name evidence="3" type="ORF">B0I35DRAFT_444329</name>
</gene>
<evidence type="ECO:0000313" key="4">
    <source>
        <dbReference type="Proteomes" id="UP000813444"/>
    </source>
</evidence>
<organism evidence="3 4">
    <name type="scientific">Stachybotrys elegans</name>
    <dbReference type="NCBI Taxonomy" id="80388"/>
    <lineage>
        <taxon>Eukaryota</taxon>
        <taxon>Fungi</taxon>
        <taxon>Dikarya</taxon>
        <taxon>Ascomycota</taxon>
        <taxon>Pezizomycotina</taxon>
        <taxon>Sordariomycetes</taxon>
        <taxon>Hypocreomycetidae</taxon>
        <taxon>Hypocreales</taxon>
        <taxon>Stachybotryaceae</taxon>
        <taxon>Stachybotrys</taxon>
    </lineage>
</organism>
<dbReference type="Pfam" id="PF00583">
    <property type="entry name" value="Acetyltransf_1"/>
    <property type="match status" value="1"/>
</dbReference>
<accession>A0A8K0SJ92</accession>
<keyword evidence="4" id="KW-1185">Reference proteome</keyword>
<proteinExistence type="predicted"/>
<dbReference type="Gene3D" id="3.40.630.30">
    <property type="match status" value="1"/>
</dbReference>
<feature type="compositionally biased region" description="Basic and acidic residues" evidence="1">
    <location>
        <begin position="95"/>
        <end position="108"/>
    </location>
</feature>
<dbReference type="SUPFAM" id="SSF55729">
    <property type="entry name" value="Acyl-CoA N-acyltransferases (Nat)"/>
    <property type="match status" value="1"/>
</dbReference>
<dbReference type="InterPro" id="IPR000182">
    <property type="entry name" value="GNAT_dom"/>
</dbReference>
<protein>
    <submittedName>
        <fullName evidence="3">Acyl-CoA N-acyltransferase</fullName>
    </submittedName>
</protein>
<sequence>MAHTIIRPAADANKDAIACIHYEALEQYNRFYQVFFVNQVQDSLLKATHKALQDPKTTFLVAEDSETKVIQGFIRFEKSQPAPPAEPQPSVTPKSEQESEKDNKEKPAEAPSIWAVRKHLEPIWNKINGRCDDMDTIQEKTVGSQTHIYIRHLMISPEWQRRGVGTKLLNTVLAQADAEGIPCYIVSSAESQNLYLKSGFEDLGTWHIDNEHWAKEIVHTEKELDMQGNEWLVEEFAGVGEVEKCMVKWPKKAEQRQDVVDK</sequence>
<dbReference type="CDD" id="cd04301">
    <property type="entry name" value="NAT_SF"/>
    <property type="match status" value="1"/>
</dbReference>
<comment type="caution">
    <text evidence="3">The sequence shown here is derived from an EMBL/GenBank/DDBJ whole genome shotgun (WGS) entry which is preliminary data.</text>
</comment>
<evidence type="ECO:0000256" key="1">
    <source>
        <dbReference type="SAM" id="MobiDB-lite"/>
    </source>
</evidence>
<dbReference type="PROSITE" id="PS51186">
    <property type="entry name" value="GNAT"/>
    <property type="match status" value="1"/>
</dbReference>
<evidence type="ECO:0000313" key="3">
    <source>
        <dbReference type="EMBL" id="KAH7305315.1"/>
    </source>
</evidence>
<feature type="region of interest" description="Disordered" evidence="1">
    <location>
        <begin position="76"/>
        <end position="111"/>
    </location>
</feature>
<feature type="domain" description="N-acetyltransferase" evidence="2">
    <location>
        <begin position="60"/>
        <end position="227"/>
    </location>
</feature>
<dbReference type="Proteomes" id="UP000813444">
    <property type="component" value="Unassembled WGS sequence"/>
</dbReference>
<dbReference type="PANTHER" id="PTHR42791:SF1">
    <property type="entry name" value="N-ACETYLTRANSFERASE DOMAIN-CONTAINING PROTEIN"/>
    <property type="match status" value="1"/>
</dbReference>
<dbReference type="InterPro" id="IPR016181">
    <property type="entry name" value="Acyl_CoA_acyltransferase"/>
</dbReference>
<dbReference type="GO" id="GO:0016747">
    <property type="term" value="F:acyltransferase activity, transferring groups other than amino-acyl groups"/>
    <property type="evidence" value="ECO:0007669"/>
    <property type="project" value="InterPro"/>
</dbReference>
<dbReference type="EMBL" id="JAGPNK010000019">
    <property type="protein sequence ID" value="KAH7305315.1"/>
    <property type="molecule type" value="Genomic_DNA"/>
</dbReference>
<reference evidence="3" key="1">
    <citation type="journal article" date="2021" name="Nat. Commun.">
        <title>Genetic determinants of endophytism in the Arabidopsis root mycobiome.</title>
        <authorList>
            <person name="Mesny F."/>
            <person name="Miyauchi S."/>
            <person name="Thiergart T."/>
            <person name="Pickel B."/>
            <person name="Atanasova L."/>
            <person name="Karlsson M."/>
            <person name="Huettel B."/>
            <person name="Barry K.W."/>
            <person name="Haridas S."/>
            <person name="Chen C."/>
            <person name="Bauer D."/>
            <person name="Andreopoulos W."/>
            <person name="Pangilinan J."/>
            <person name="LaButti K."/>
            <person name="Riley R."/>
            <person name="Lipzen A."/>
            <person name="Clum A."/>
            <person name="Drula E."/>
            <person name="Henrissat B."/>
            <person name="Kohler A."/>
            <person name="Grigoriev I.V."/>
            <person name="Martin F.M."/>
            <person name="Hacquard S."/>
        </authorList>
    </citation>
    <scope>NUCLEOTIDE SEQUENCE</scope>
    <source>
        <strain evidence="3">MPI-CAGE-CH-0235</strain>
    </source>
</reference>
<evidence type="ECO:0000259" key="2">
    <source>
        <dbReference type="PROSITE" id="PS51186"/>
    </source>
</evidence>
<dbReference type="AlphaFoldDB" id="A0A8K0SJ92"/>
<dbReference type="PANTHER" id="PTHR42791">
    <property type="entry name" value="GNAT FAMILY ACETYLTRANSFERASE"/>
    <property type="match status" value="1"/>
</dbReference>
<dbReference type="InterPro" id="IPR052523">
    <property type="entry name" value="Trichothecene_AcTrans"/>
</dbReference>